<comment type="pathway">
    <text evidence="3 11">Cofactor biosynthesis; molybdopterin biosynthesis.</text>
</comment>
<dbReference type="PANTHER" id="PTHR10192">
    <property type="entry name" value="MOLYBDOPTERIN BIOSYNTHESIS PROTEIN"/>
    <property type="match status" value="1"/>
</dbReference>
<dbReference type="InterPro" id="IPR036688">
    <property type="entry name" value="MoeA_C_domain_IV_sf"/>
</dbReference>
<accession>A0A1P8WAG5</accession>
<dbReference type="Pfam" id="PF03453">
    <property type="entry name" value="MoeA_N"/>
    <property type="match status" value="1"/>
</dbReference>
<keyword evidence="8 11" id="KW-0460">Magnesium</keyword>
<dbReference type="CDD" id="cd00887">
    <property type="entry name" value="MoeA"/>
    <property type="match status" value="1"/>
</dbReference>
<dbReference type="Gene3D" id="2.170.190.11">
    <property type="entry name" value="Molybdopterin biosynthesis moea protein, domain 3"/>
    <property type="match status" value="1"/>
</dbReference>
<name>A0A1P8WAG5_9PLAN</name>
<dbReference type="InterPro" id="IPR036135">
    <property type="entry name" value="MoeA_linker/N_sf"/>
</dbReference>
<dbReference type="Gene3D" id="3.90.105.10">
    <property type="entry name" value="Molybdopterin biosynthesis moea protein, domain 2"/>
    <property type="match status" value="1"/>
</dbReference>
<evidence type="ECO:0000313" key="14">
    <source>
        <dbReference type="Proteomes" id="UP000187735"/>
    </source>
</evidence>
<dbReference type="OrthoDB" id="9804758at2"/>
<dbReference type="InterPro" id="IPR005111">
    <property type="entry name" value="MoeA_C_domain_IV"/>
</dbReference>
<dbReference type="SMART" id="SM00852">
    <property type="entry name" value="MoCF_biosynth"/>
    <property type="match status" value="1"/>
</dbReference>
<comment type="function">
    <text evidence="2 11">Catalyzes the insertion of molybdate into adenylated molybdopterin with the concomitant release of AMP.</text>
</comment>
<dbReference type="Gene3D" id="3.40.980.10">
    <property type="entry name" value="MoaB/Mog-like domain"/>
    <property type="match status" value="1"/>
</dbReference>
<keyword evidence="9 11" id="KW-0501">Molybdenum cofactor biosynthesis</keyword>
<keyword evidence="6 11" id="KW-0808">Transferase</keyword>
<evidence type="ECO:0000256" key="9">
    <source>
        <dbReference type="ARBA" id="ARBA00023150"/>
    </source>
</evidence>
<comment type="similarity">
    <text evidence="4 11">Belongs to the MoeA family.</text>
</comment>
<evidence type="ECO:0000256" key="11">
    <source>
        <dbReference type="RuleBase" id="RU365090"/>
    </source>
</evidence>
<dbReference type="FunFam" id="3.40.980.10:FF:000004">
    <property type="entry name" value="Molybdopterin molybdenumtransferase"/>
    <property type="match status" value="1"/>
</dbReference>
<evidence type="ECO:0000256" key="2">
    <source>
        <dbReference type="ARBA" id="ARBA00002901"/>
    </source>
</evidence>
<dbReference type="EC" id="2.10.1.1" evidence="11"/>
<comment type="catalytic activity">
    <reaction evidence="10">
        <text>adenylyl-molybdopterin + molybdate = Mo-molybdopterin + AMP + H(+)</text>
        <dbReference type="Rhea" id="RHEA:35047"/>
        <dbReference type="ChEBI" id="CHEBI:15378"/>
        <dbReference type="ChEBI" id="CHEBI:36264"/>
        <dbReference type="ChEBI" id="CHEBI:62727"/>
        <dbReference type="ChEBI" id="CHEBI:71302"/>
        <dbReference type="ChEBI" id="CHEBI:456215"/>
        <dbReference type="EC" id="2.10.1.1"/>
    </reaction>
</comment>
<dbReference type="SUPFAM" id="SSF63882">
    <property type="entry name" value="MoeA N-terminal region -like"/>
    <property type="match status" value="1"/>
</dbReference>
<dbReference type="Gene3D" id="2.40.340.10">
    <property type="entry name" value="MoeA, C-terminal, domain IV"/>
    <property type="match status" value="1"/>
</dbReference>
<dbReference type="GO" id="GO:0005829">
    <property type="term" value="C:cytosol"/>
    <property type="evidence" value="ECO:0007669"/>
    <property type="project" value="TreeGrafter"/>
</dbReference>
<dbReference type="InterPro" id="IPR036425">
    <property type="entry name" value="MoaB/Mog-like_dom_sf"/>
</dbReference>
<evidence type="ECO:0000256" key="7">
    <source>
        <dbReference type="ARBA" id="ARBA00022723"/>
    </source>
</evidence>
<dbReference type="GO" id="GO:0046872">
    <property type="term" value="F:metal ion binding"/>
    <property type="evidence" value="ECO:0007669"/>
    <property type="project" value="UniProtKB-UniRule"/>
</dbReference>
<dbReference type="InterPro" id="IPR001453">
    <property type="entry name" value="MoaB/Mog_dom"/>
</dbReference>
<proteinExistence type="inferred from homology"/>
<evidence type="ECO:0000313" key="13">
    <source>
        <dbReference type="EMBL" id="APZ91050.1"/>
    </source>
</evidence>
<dbReference type="Pfam" id="PF00994">
    <property type="entry name" value="MoCF_biosynth"/>
    <property type="match status" value="1"/>
</dbReference>
<feature type="domain" description="MoaB/Mog" evidence="12">
    <location>
        <begin position="179"/>
        <end position="320"/>
    </location>
</feature>
<dbReference type="PANTHER" id="PTHR10192:SF5">
    <property type="entry name" value="GEPHYRIN"/>
    <property type="match status" value="1"/>
</dbReference>
<dbReference type="GO" id="GO:0006777">
    <property type="term" value="P:Mo-molybdopterin cofactor biosynthetic process"/>
    <property type="evidence" value="ECO:0007669"/>
    <property type="project" value="UniProtKB-UniRule"/>
</dbReference>
<dbReference type="InterPro" id="IPR038987">
    <property type="entry name" value="MoeA-like"/>
</dbReference>
<keyword evidence="5 11" id="KW-0500">Molybdenum</keyword>
<reference evidence="13 14" key="1">
    <citation type="journal article" date="2016" name="Front. Microbiol.">
        <title>Fuerstia marisgermanicae gen. nov., sp. nov., an Unusual Member of the Phylum Planctomycetes from the German Wadden Sea.</title>
        <authorList>
            <person name="Kohn T."/>
            <person name="Heuer A."/>
            <person name="Jogler M."/>
            <person name="Vollmers J."/>
            <person name="Boedeker C."/>
            <person name="Bunk B."/>
            <person name="Rast P."/>
            <person name="Borchert D."/>
            <person name="Glockner I."/>
            <person name="Freese H.M."/>
            <person name="Klenk H.P."/>
            <person name="Overmann J."/>
            <person name="Kaster A.K."/>
            <person name="Rohde M."/>
            <person name="Wiegand S."/>
            <person name="Jogler C."/>
        </authorList>
    </citation>
    <scope>NUCLEOTIDE SEQUENCE [LARGE SCALE GENOMIC DNA]</scope>
    <source>
        <strain evidence="13 14">NH11</strain>
    </source>
</reference>
<dbReference type="RefSeq" id="WP_145943941.1">
    <property type="nucleotide sequence ID" value="NZ_CP017641.1"/>
</dbReference>
<organism evidence="13 14">
    <name type="scientific">Fuerstiella marisgermanici</name>
    <dbReference type="NCBI Taxonomy" id="1891926"/>
    <lineage>
        <taxon>Bacteria</taxon>
        <taxon>Pseudomonadati</taxon>
        <taxon>Planctomycetota</taxon>
        <taxon>Planctomycetia</taxon>
        <taxon>Planctomycetales</taxon>
        <taxon>Planctomycetaceae</taxon>
        <taxon>Fuerstiella</taxon>
    </lineage>
</organism>
<evidence type="ECO:0000259" key="12">
    <source>
        <dbReference type="SMART" id="SM00852"/>
    </source>
</evidence>
<keyword evidence="7 11" id="KW-0479">Metal-binding</keyword>
<sequence>MLTVDEALQQILKHVQPGPAAAVPLQDCLNLVLAEDLKTPHDSPPFDKAMMDGFAVNSAAFEEGVERTLGVLETITAGTVPSHTAKDDAARIMTGAPIPLGADCVVPIERVQFDEAMPDSVVVNGGDVAAERNVLRQGSAAKTGEPLMAAGTLLQPQHIAVLAEFGVANVPTFRRPTISVLATGDELLPIDQPLTPGRIRNSNEPMLVSQIQRAHGTPVPLGVARDTQDDLRPKIQQGLECDFLLLSGGVSAGTLDLVPAELQAAGVEQVFHKIQMKPGKPLWFGQLKTADRHCWVFGLPGNPVSSMVCFELFVRAAMRQFAGHANPMPQTVLGRLTEDVTVKGDRPTYFPSRLEQTDDGLTVTPVPWGGSADLRSTAQANAMSVLQPQAETYRAGQTVPTISW</sequence>
<comment type="cofactor">
    <cofactor evidence="1 11">
        <name>Mg(2+)</name>
        <dbReference type="ChEBI" id="CHEBI:18420"/>
    </cofactor>
</comment>
<evidence type="ECO:0000256" key="3">
    <source>
        <dbReference type="ARBA" id="ARBA00005046"/>
    </source>
</evidence>
<evidence type="ECO:0000256" key="8">
    <source>
        <dbReference type="ARBA" id="ARBA00022842"/>
    </source>
</evidence>
<dbReference type="InterPro" id="IPR005110">
    <property type="entry name" value="MoeA_linker/N"/>
</dbReference>
<keyword evidence="14" id="KW-1185">Reference proteome</keyword>
<dbReference type="STRING" id="1891926.Fuma_00634"/>
<dbReference type="GO" id="GO:0061599">
    <property type="term" value="F:molybdopterin molybdotransferase activity"/>
    <property type="evidence" value="ECO:0007669"/>
    <property type="project" value="UniProtKB-UniRule"/>
</dbReference>
<dbReference type="UniPathway" id="UPA00344"/>
<dbReference type="InterPro" id="IPR008284">
    <property type="entry name" value="MoCF_biosynth_CS"/>
</dbReference>
<evidence type="ECO:0000256" key="10">
    <source>
        <dbReference type="ARBA" id="ARBA00047317"/>
    </source>
</evidence>
<evidence type="ECO:0000256" key="6">
    <source>
        <dbReference type="ARBA" id="ARBA00022679"/>
    </source>
</evidence>
<dbReference type="KEGG" id="fmr:Fuma_00634"/>
<dbReference type="SUPFAM" id="SSF63867">
    <property type="entry name" value="MoeA C-terminal domain-like"/>
    <property type="match status" value="1"/>
</dbReference>
<evidence type="ECO:0000256" key="1">
    <source>
        <dbReference type="ARBA" id="ARBA00001946"/>
    </source>
</evidence>
<dbReference type="SUPFAM" id="SSF53218">
    <property type="entry name" value="Molybdenum cofactor biosynthesis proteins"/>
    <property type="match status" value="1"/>
</dbReference>
<gene>
    <name evidence="13" type="primary">moeA</name>
    <name evidence="13" type="ORF">Fuma_00634</name>
</gene>
<dbReference type="Pfam" id="PF03454">
    <property type="entry name" value="MoeA_C"/>
    <property type="match status" value="1"/>
</dbReference>
<dbReference type="EMBL" id="CP017641">
    <property type="protein sequence ID" value="APZ91050.1"/>
    <property type="molecule type" value="Genomic_DNA"/>
</dbReference>
<evidence type="ECO:0000256" key="5">
    <source>
        <dbReference type="ARBA" id="ARBA00022505"/>
    </source>
</evidence>
<dbReference type="Proteomes" id="UP000187735">
    <property type="component" value="Chromosome"/>
</dbReference>
<dbReference type="NCBIfam" id="TIGR00177">
    <property type="entry name" value="molyb_syn"/>
    <property type="match status" value="1"/>
</dbReference>
<dbReference type="PROSITE" id="PS01079">
    <property type="entry name" value="MOCF_BIOSYNTHESIS_2"/>
    <property type="match status" value="1"/>
</dbReference>
<dbReference type="NCBIfam" id="NF045515">
    <property type="entry name" value="Glp_gephyrin"/>
    <property type="match status" value="1"/>
</dbReference>
<dbReference type="AlphaFoldDB" id="A0A1P8WAG5"/>
<evidence type="ECO:0000256" key="4">
    <source>
        <dbReference type="ARBA" id="ARBA00010763"/>
    </source>
</evidence>
<protein>
    <recommendedName>
        <fullName evidence="11">Molybdopterin molybdenumtransferase</fullName>
        <ecNumber evidence="11">2.10.1.1</ecNumber>
    </recommendedName>
</protein>